<dbReference type="GO" id="GO:0050661">
    <property type="term" value="F:NADP binding"/>
    <property type="evidence" value="ECO:0007669"/>
    <property type="project" value="TreeGrafter"/>
</dbReference>
<keyword evidence="7" id="KW-0548">Nucleotidyltransferase</keyword>
<dbReference type="PANTHER" id="PTHR43765:SF2">
    <property type="entry name" value="2-DEHYDROPANTOATE 2-REDUCTASE"/>
    <property type="match status" value="1"/>
</dbReference>
<keyword evidence="8" id="KW-0540">Nuclease</keyword>
<evidence type="ECO:0000259" key="18">
    <source>
        <dbReference type="PROSITE" id="PS51027"/>
    </source>
</evidence>
<evidence type="ECO:0000256" key="8">
    <source>
        <dbReference type="ARBA" id="ARBA00022722"/>
    </source>
</evidence>
<evidence type="ECO:0000256" key="5">
    <source>
        <dbReference type="ARBA" id="ARBA00022655"/>
    </source>
</evidence>
<dbReference type="EC" id="1.1.1.169" evidence="3"/>
<evidence type="ECO:0000256" key="2">
    <source>
        <dbReference type="ARBA" id="ARBA00007870"/>
    </source>
</evidence>
<evidence type="ECO:0000256" key="11">
    <source>
        <dbReference type="ARBA" id="ARBA00022801"/>
    </source>
</evidence>
<keyword evidence="14" id="KW-0560">Oxidoreductase</keyword>
<dbReference type="PROSITE" id="PS51027">
    <property type="entry name" value="INTEGRASE_DBD"/>
    <property type="match status" value="1"/>
</dbReference>
<protein>
    <recommendedName>
        <fullName evidence="4">2-dehydropantoate 2-reductase</fullName>
        <ecNumber evidence="3">1.1.1.169</ecNumber>
    </recommendedName>
    <alternativeName>
        <fullName evidence="16">Ketopantoate reductase</fullName>
    </alternativeName>
</protein>
<evidence type="ECO:0000256" key="10">
    <source>
        <dbReference type="ARBA" id="ARBA00022759"/>
    </source>
</evidence>
<dbReference type="OrthoDB" id="247668at2"/>
<dbReference type="InterPro" id="IPR001037">
    <property type="entry name" value="Integrase_C_retrovir"/>
</dbReference>
<feature type="domain" description="Integrase-type" evidence="18">
    <location>
        <begin position="122"/>
        <end position="173"/>
    </location>
</feature>
<evidence type="ECO:0000256" key="13">
    <source>
        <dbReference type="ARBA" id="ARBA00022908"/>
    </source>
</evidence>
<keyword evidence="6" id="KW-0808">Transferase</keyword>
<comment type="catalytic activity">
    <reaction evidence="17">
        <text>(R)-pantoate + NADP(+) = 2-dehydropantoate + NADPH + H(+)</text>
        <dbReference type="Rhea" id="RHEA:16233"/>
        <dbReference type="ChEBI" id="CHEBI:11561"/>
        <dbReference type="ChEBI" id="CHEBI:15378"/>
        <dbReference type="ChEBI" id="CHEBI:15980"/>
        <dbReference type="ChEBI" id="CHEBI:57783"/>
        <dbReference type="ChEBI" id="CHEBI:58349"/>
        <dbReference type="EC" id="1.1.1.169"/>
    </reaction>
</comment>
<keyword evidence="5" id="KW-0566">Pantothenate biosynthesis</keyword>
<evidence type="ECO:0000256" key="15">
    <source>
        <dbReference type="ARBA" id="ARBA00023125"/>
    </source>
</evidence>
<evidence type="ECO:0000256" key="17">
    <source>
        <dbReference type="ARBA" id="ARBA00048793"/>
    </source>
</evidence>
<evidence type="ECO:0000256" key="7">
    <source>
        <dbReference type="ARBA" id="ARBA00022695"/>
    </source>
</evidence>
<keyword evidence="13" id="KW-0229">DNA integration</keyword>
<dbReference type="GO" id="GO:0008677">
    <property type="term" value="F:2-dehydropantoate 2-reductase activity"/>
    <property type="evidence" value="ECO:0007669"/>
    <property type="project" value="UniProtKB-EC"/>
</dbReference>
<evidence type="ECO:0000256" key="4">
    <source>
        <dbReference type="ARBA" id="ARBA00019465"/>
    </source>
</evidence>
<dbReference type="Gene3D" id="1.10.1040.10">
    <property type="entry name" value="N-(1-d-carboxylethyl)-l-norvaline Dehydrogenase, domain 2"/>
    <property type="match status" value="1"/>
</dbReference>
<evidence type="ECO:0000256" key="14">
    <source>
        <dbReference type="ARBA" id="ARBA00023002"/>
    </source>
</evidence>
<reference evidence="19 20" key="1">
    <citation type="submission" date="2017-10" db="EMBL/GenBank/DDBJ databases">
        <authorList>
            <person name="Banno H."/>
            <person name="Chua N.-H."/>
        </authorList>
    </citation>
    <scope>NUCLEOTIDE SEQUENCE [LARGE SCALE GENOMIC DNA]</scope>
    <source>
        <strain evidence="19 20">YW11</strain>
    </source>
</reference>
<evidence type="ECO:0000313" key="19">
    <source>
        <dbReference type="EMBL" id="PHK94727.1"/>
    </source>
</evidence>
<sequence length="339" mass="35844">MAGPVLVWGAGAIGGTVGAALVRAGHAVVFVDIEAEHVAAIRDPARGLAIEGPLENYTVHAPAFTPEALRGRFRRVLLCVKAQHTEAAARALLPHLAEDGFVVSLQNGLCEPIIAHVVGEARTVGAFVNFSADWLGPGRVLYGGRGAVVLGELDGTETPRLEALHRLLRVFEPDAITTPNLAGYLWGKLGYGALLFAQAVGEKGIADCLERAELLPLWRALGGEVMRVAAAEGVVPRGFNGFDPAAFAPGGTEAAARASVAAMVAFNRPNAKTHSGIWRDLWVRRRTTEVDAQLAPVAEAGRRHGIPTPALDRLIGQVHECERGTRAMSDANLLEMLPA</sequence>
<dbReference type="GO" id="GO:0015074">
    <property type="term" value="P:DNA integration"/>
    <property type="evidence" value="ECO:0007669"/>
    <property type="project" value="UniProtKB-KW"/>
</dbReference>
<dbReference type="GO" id="GO:0005737">
    <property type="term" value="C:cytoplasm"/>
    <property type="evidence" value="ECO:0007669"/>
    <property type="project" value="TreeGrafter"/>
</dbReference>
<proteinExistence type="inferred from homology"/>
<dbReference type="GO" id="GO:0015940">
    <property type="term" value="P:pantothenate biosynthetic process"/>
    <property type="evidence" value="ECO:0007669"/>
    <property type="project" value="UniProtKB-UniPathway"/>
</dbReference>
<accession>A0A2C7ADK2</accession>
<keyword evidence="12" id="KW-0521">NADP</keyword>
<dbReference type="GO" id="GO:0004519">
    <property type="term" value="F:endonuclease activity"/>
    <property type="evidence" value="ECO:0007669"/>
    <property type="project" value="UniProtKB-KW"/>
</dbReference>
<evidence type="ECO:0000256" key="12">
    <source>
        <dbReference type="ARBA" id="ARBA00022857"/>
    </source>
</evidence>
<dbReference type="UniPathway" id="UPA00028">
    <property type="reaction ID" value="UER00004"/>
</dbReference>
<dbReference type="InterPro" id="IPR013752">
    <property type="entry name" value="KPA_reductase"/>
</dbReference>
<dbReference type="SUPFAM" id="SSF48179">
    <property type="entry name" value="6-phosphogluconate dehydrogenase C-terminal domain-like"/>
    <property type="match status" value="1"/>
</dbReference>
<dbReference type="InterPro" id="IPR013332">
    <property type="entry name" value="KPR_N"/>
</dbReference>
<evidence type="ECO:0000256" key="3">
    <source>
        <dbReference type="ARBA" id="ARBA00013014"/>
    </source>
</evidence>
<dbReference type="Pfam" id="PF08546">
    <property type="entry name" value="ApbA_C"/>
    <property type="match status" value="1"/>
</dbReference>
<dbReference type="GO" id="GO:0016787">
    <property type="term" value="F:hydrolase activity"/>
    <property type="evidence" value="ECO:0007669"/>
    <property type="project" value="UniProtKB-KW"/>
</dbReference>
<comment type="pathway">
    <text evidence="1">Cofactor biosynthesis; (R)-pantothenate biosynthesis; (R)-pantoate from 3-methyl-2-oxobutanoate: step 2/2.</text>
</comment>
<dbReference type="AlphaFoldDB" id="A0A2C7ADK2"/>
<comment type="caution">
    <text evidence="19">The sequence shown here is derived from an EMBL/GenBank/DDBJ whole genome shotgun (WGS) entry which is preliminary data.</text>
</comment>
<keyword evidence="9" id="KW-0479">Metal-binding</keyword>
<keyword evidence="10" id="KW-0255">Endonuclease</keyword>
<dbReference type="Pfam" id="PF02558">
    <property type="entry name" value="ApbA"/>
    <property type="match status" value="1"/>
</dbReference>
<dbReference type="PANTHER" id="PTHR43765">
    <property type="entry name" value="2-DEHYDROPANTOATE 2-REDUCTASE-RELATED"/>
    <property type="match status" value="1"/>
</dbReference>
<keyword evidence="20" id="KW-1185">Reference proteome</keyword>
<dbReference type="InterPro" id="IPR036291">
    <property type="entry name" value="NAD(P)-bd_dom_sf"/>
</dbReference>
<evidence type="ECO:0000256" key="1">
    <source>
        <dbReference type="ARBA" id="ARBA00004994"/>
    </source>
</evidence>
<evidence type="ECO:0000313" key="20">
    <source>
        <dbReference type="Proteomes" id="UP000223527"/>
    </source>
</evidence>
<evidence type="ECO:0000256" key="16">
    <source>
        <dbReference type="ARBA" id="ARBA00032024"/>
    </source>
</evidence>
<dbReference type="SUPFAM" id="SSF51735">
    <property type="entry name" value="NAD(P)-binding Rossmann-fold domains"/>
    <property type="match status" value="1"/>
</dbReference>
<dbReference type="InterPro" id="IPR008927">
    <property type="entry name" value="6-PGluconate_DH-like_C_sf"/>
</dbReference>
<dbReference type="GO" id="GO:0003677">
    <property type="term" value="F:DNA binding"/>
    <property type="evidence" value="ECO:0007669"/>
    <property type="project" value="UniProtKB-KW"/>
</dbReference>
<organism evidence="19 20">
    <name type="scientific">Teichococcus rhizosphaerae</name>
    <dbReference type="NCBI Taxonomy" id="1335062"/>
    <lineage>
        <taxon>Bacteria</taxon>
        <taxon>Pseudomonadati</taxon>
        <taxon>Pseudomonadota</taxon>
        <taxon>Alphaproteobacteria</taxon>
        <taxon>Acetobacterales</taxon>
        <taxon>Roseomonadaceae</taxon>
        <taxon>Roseomonas</taxon>
    </lineage>
</organism>
<keyword evidence="11" id="KW-0378">Hydrolase</keyword>
<dbReference type="GO" id="GO:0016779">
    <property type="term" value="F:nucleotidyltransferase activity"/>
    <property type="evidence" value="ECO:0007669"/>
    <property type="project" value="UniProtKB-KW"/>
</dbReference>
<evidence type="ECO:0000256" key="6">
    <source>
        <dbReference type="ARBA" id="ARBA00022679"/>
    </source>
</evidence>
<dbReference type="EMBL" id="PDNU01000021">
    <property type="protein sequence ID" value="PHK94727.1"/>
    <property type="molecule type" value="Genomic_DNA"/>
</dbReference>
<keyword evidence="15" id="KW-0238">DNA-binding</keyword>
<dbReference type="InterPro" id="IPR050838">
    <property type="entry name" value="Ketopantoate_reductase"/>
</dbReference>
<comment type="similarity">
    <text evidence="2">Belongs to the ketopantoate reductase family.</text>
</comment>
<gene>
    <name evidence="19" type="ORF">CR162_11895</name>
</gene>
<dbReference type="GO" id="GO:0046872">
    <property type="term" value="F:metal ion binding"/>
    <property type="evidence" value="ECO:0007669"/>
    <property type="project" value="UniProtKB-KW"/>
</dbReference>
<dbReference type="InterPro" id="IPR013328">
    <property type="entry name" value="6PGD_dom2"/>
</dbReference>
<evidence type="ECO:0000256" key="9">
    <source>
        <dbReference type="ARBA" id="ARBA00022723"/>
    </source>
</evidence>
<name>A0A2C7ADK2_9PROT</name>
<dbReference type="Proteomes" id="UP000223527">
    <property type="component" value="Unassembled WGS sequence"/>
</dbReference>
<dbReference type="Gene3D" id="3.40.50.720">
    <property type="entry name" value="NAD(P)-binding Rossmann-like Domain"/>
    <property type="match status" value="1"/>
</dbReference>